<keyword evidence="2" id="KW-0472">Membrane</keyword>
<keyword evidence="4" id="KW-1185">Reference proteome</keyword>
<feature type="compositionally biased region" description="Low complexity" evidence="1">
    <location>
        <begin position="98"/>
        <end position="119"/>
    </location>
</feature>
<dbReference type="PANTHER" id="PTHR37314">
    <property type="entry name" value="SLR0142 PROTEIN"/>
    <property type="match status" value="1"/>
</dbReference>
<protein>
    <submittedName>
        <fullName evidence="3">DUF1275 domain-containing protein</fullName>
    </submittedName>
</protein>
<sequence length="151" mass="15742">MRRPTAGGLFTSGLLLLTAATGATDAVSYLALDGVFTGNMTGNVLFLAFALVGVPDMPLLNNGFVLAGFALGSVLGGRVVGPGHPAGLPTRSACCWASGRPWSSCSSRRGRRSATCTPRPRSPSPRCSPPSWARRSRLPDPWATPTSRRSS</sequence>
<reference evidence="3 4" key="1">
    <citation type="submission" date="2021-05" db="EMBL/GenBank/DDBJ databases">
        <title>Novel species in genus Cellulomonas.</title>
        <authorList>
            <person name="Zhang G."/>
        </authorList>
    </citation>
    <scope>NUCLEOTIDE SEQUENCE [LARGE SCALE GENOMIC DNA]</scope>
    <source>
        <strain evidence="4">zg-ZUI157</strain>
    </source>
</reference>
<feature type="region of interest" description="Disordered" evidence="1">
    <location>
        <begin position="98"/>
        <end position="151"/>
    </location>
</feature>
<evidence type="ECO:0000256" key="2">
    <source>
        <dbReference type="SAM" id="Phobius"/>
    </source>
</evidence>
<accession>A0ABX8GHT0</accession>
<gene>
    <name evidence="3" type="ORF">KKR89_14195</name>
</gene>
<dbReference type="PANTHER" id="PTHR37314:SF4">
    <property type="entry name" value="UPF0700 TRANSMEMBRANE PROTEIN YOAK"/>
    <property type="match status" value="1"/>
</dbReference>
<dbReference type="Pfam" id="PF06912">
    <property type="entry name" value="DUF1275"/>
    <property type="match status" value="1"/>
</dbReference>
<feature type="transmembrane region" description="Helical" evidence="2">
    <location>
        <begin position="46"/>
        <end position="71"/>
    </location>
</feature>
<evidence type="ECO:0000313" key="3">
    <source>
        <dbReference type="EMBL" id="QWC15437.1"/>
    </source>
</evidence>
<dbReference type="Proteomes" id="UP000679335">
    <property type="component" value="Chromosome"/>
</dbReference>
<keyword evidence="2" id="KW-1133">Transmembrane helix</keyword>
<proteinExistence type="predicted"/>
<name>A0ABX8GHT0_9CELL</name>
<dbReference type="EMBL" id="CP076023">
    <property type="protein sequence ID" value="QWC15437.1"/>
    <property type="molecule type" value="Genomic_DNA"/>
</dbReference>
<evidence type="ECO:0000256" key="1">
    <source>
        <dbReference type="SAM" id="MobiDB-lite"/>
    </source>
</evidence>
<keyword evidence="2" id="KW-0812">Transmembrane</keyword>
<evidence type="ECO:0000313" key="4">
    <source>
        <dbReference type="Proteomes" id="UP000679335"/>
    </source>
</evidence>
<dbReference type="InterPro" id="IPR010699">
    <property type="entry name" value="DUF1275"/>
</dbReference>
<organism evidence="3 4">
    <name type="scientific">Cellulomonas dongxiuzhuiae</name>
    <dbReference type="NCBI Taxonomy" id="2819979"/>
    <lineage>
        <taxon>Bacteria</taxon>
        <taxon>Bacillati</taxon>
        <taxon>Actinomycetota</taxon>
        <taxon>Actinomycetes</taxon>
        <taxon>Micrococcales</taxon>
        <taxon>Cellulomonadaceae</taxon>
        <taxon>Cellulomonas</taxon>
    </lineage>
</organism>